<feature type="domain" description="Intradiol ring-cleavage dioxygenases" evidence="4">
    <location>
        <begin position="82"/>
        <end position="110"/>
    </location>
</feature>
<dbReference type="EMBL" id="UGMG01000001">
    <property type="protein sequence ID" value="STV58590.1"/>
    <property type="molecule type" value="Genomic_DNA"/>
</dbReference>
<dbReference type="SUPFAM" id="SSF49482">
    <property type="entry name" value="Aromatic compound dioxygenase"/>
    <property type="match status" value="2"/>
</dbReference>
<organism evidence="5 6">
    <name type="scientific">Klebsiella pneumoniae</name>
    <dbReference type="NCBI Taxonomy" id="573"/>
    <lineage>
        <taxon>Bacteria</taxon>
        <taxon>Pseudomonadati</taxon>
        <taxon>Pseudomonadota</taxon>
        <taxon>Gammaproteobacteria</taxon>
        <taxon>Enterobacterales</taxon>
        <taxon>Enterobacteriaceae</taxon>
        <taxon>Klebsiella/Raoultella group</taxon>
        <taxon>Klebsiella</taxon>
        <taxon>Klebsiella pneumoniae complex</taxon>
    </lineage>
</organism>
<dbReference type="Pfam" id="PF00775">
    <property type="entry name" value="Dioxygenase_C"/>
    <property type="match status" value="2"/>
</dbReference>
<accession>A0A378C178</accession>
<reference evidence="5 6" key="1">
    <citation type="submission" date="2018-06" db="EMBL/GenBank/DDBJ databases">
        <authorList>
            <consortium name="Pathogen Informatics"/>
            <person name="Doyle S."/>
        </authorList>
    </citation>
    <scope>NUCLEOTIDE SEQUENCE [LARGE SCALE GENOMIC DNA]</scope>
    <source>
        <strain evidence="5 6">NCTC11679</strain>
    </source>
</reference>
<name>A0A378C178_KLEPN</name>
<dbReference type="GO" id="GO:0008199">
    <property type="term" value="F:ferric iron binding"/>
    <property type="evidence" value="ECO:0007669"/>
    <property type="project" value="InterPro"/>
</dbReference>
<dbReference type="InterPro" id="IPR012786">
    <property type="entry name" value="Protocat_dOase_a"/>
</dbReference>
<keyword evidence="2 5" id="KW-0223">Dioxygenase</keyword>
<evidence type="ECO:0000313" key="5">
    <source>
        <dbReference type="EMBL" id="STV58590.1"/>
    </source>
</evidence>
<dbReference type="InterPro" id="IPR050770">
    <property type="entry name" value="Intradiol_RC_Dioxygenase"/>
</dbReference>
<dbReference type="InterPro" id="IPR000627">
    <property type="entry name" value="Intradiol_dOase_C"/>
</dbReference>
<dbReference type="AlphaFoldDB" id="A0A378C178"/>
<comment type="similarity">
    <text evidence="1">Belongs to the intradiol ring-cleavage dioxygenase family.</text>
</comment>
<dbReference type="GO" id="GO:0018578">
    <property type="term" value="F:protocatechuate 3,4-dioxygenase activity"/>
    <property type="evidence" value="ECO:0007669"/>
    <property type="project" value="UniProtKB-EC"/>
</dbReference>
<evidence type="ECO:0000256" key="2">
    <source>
        <dbReference type="ARBA" id="ARBA00022964"/>
    </source>
</evidence>
<evidence type="ECO:0000259" key="4">
    <source>
        <dbReference type="PROSITE" id="PS00083"/>
    </source>
</evidence>
<dbReference type="InterPro" id="IPR012785">
    <property type="entry name" value="Protocat_dOase_b"/>
</dbReference>
<dbReference type="Gene3D" id="2.60.130.10">
    <property type="entry name" value="Aromatic compound dioxygenase"/>
    <property type="match status" value="2"/>
</dbReference>
<evidence type="ECO:0000313" key="6">
    <source>
        <dbReference type="Proteomes" id="UP000255239"/>
    </source>
</evidence>
<dbReference type="PANTHER" id="PTHR33711">
    <property type="entry name" value="DIOXYGENASE, PUTATIVE (AFU_ORTHOLOGUE AFUA_2G02910)-RELATED"/>
    <property type="match status" value="1"/>
</dbReference>
<proteinExistence type="inferred from homology"/>
<dbReference type="Pfam" id="PF12391">
    <property type="entry name" value="PCDO_beta_N"/>
    <property type="match status" value="1"/>
</dbReference>
<dbReference type="NCBIfam" id="TIGR02423">
    <property type="entry name" value="protocat_alph"/>
    <property type="match status" value="1"/>
</dbReference>
<evidence type="ECO:0000256" key="3">
    <source>
        <dbReference type="ARBA" id="ARBA00023002"/>
    </source>
</evidence>
<protein>
    <submittedName>
        <fullName evidence="5">Protocatechuate 34-dioxygenase subunit beta</fullName>
        <ecNumber evidence="5">1.13.11.3</ecNumber>
    </submittedName>
</protein>
<dbReference type="PROSITE" id="PS00083">
    <property type="entry name" value="INTRADIOL_DIOXYGENAS"/>
    <property type="match status" value="2"/>
</dbReference>
<dbReference type="Proteomes" id="UP000255239">
    <property type="component" value="Unassembled WGS sequence"/>
</dbReference>
<dbReference type="CDD" id="cd03464">
    <property type="entry name" value="3_4-PCD_beta"/>
    <property type="match status" value="1"/>
</dbReference>
<keyword evidence="3 5" id="KW-0560">Oxidoreductase</keyword>
<dbReference type="EC" id="1.13.11.3" evidence="5"/>
<dbReference type="InterPro" id="IPR024756">
    <property type="entry name" value="PCDO_beta_N"/>
</dbReference>
<feature type="domain" description="Intradiol ring-cleavage dioxygenases" evidence="4">
    <location>
        <begin position="297"/>
        <end position="325"/>
    </location>
</feature>
<evidence type="ECO:0000256" key="1">
    <source>
        <dbReference type="ARBA" id="ARBA00007825"/>
    </source>
</evidence>
<gene>
    <name evidence="5" type="primary">pcaH</name>
    <name evidence="5" type="ORF">NCTC11679_02431</name>
</gene>
<dbReference type="InterPro" id="IPR015889">
    <property type="entry name" value="Intradiol_dOase_core"/>
</dbReference>
<dbReference type="CDD" id="cd03463">
    <property type="entry name" value="3_4-PCD_alpha"/>
    <property type="match status" value="1"/>
</dbReference>
<dbReference type="PANTHER" id="PTHR33711:SF10">
    <property type="entry name" value="INTRADIOL RING-CLEAVAGE DIOXYGENASES DOMAIN-CONTAINING PROTEIN"/>
    <property type="match status" value="1"/>
</dbReference>
<dbReference type="GO" id="GO:0019619">
    <property type="term" value="P:3,4-dihydroxybenzoate catabolic process"/>
    <property type="evidence" value="ECO:0007669"/>
    <property type="project" value="InterPro"/>
</dbReference>
<dbReference type="NCBIfam" id="TIGR02422">
    <property type="entry name" value="protocat_beta"/>
    <property type="match status" value="1"/>
</dbReference>
<sequence>MNDKWSPREVVHRDYSSHPPAYAPGYKTSVLRSPKNALISLQNSLSEITGPVFSRDDLGPLDNDLILNYAKEGLPIGERIIVHGYVRDGFGRPMKNTLVEVWQANAGGRYRHKKDQYLAPIDPNFGGCGRVLTDENGYYCFRTIKPGPYPWRNQASDWRPAHIHFSLSGDAWAQRLITQMYFEGDPLIKQCPIVRTINNDDAVRTLIAELDMHAAVPLDCLAYRFDLVLRGHRATLFEKSHSGGRPMKEYLPETASQTAGPYVHIGLAPDAAGFHIFEKNFGPVLTTADTAGERITIEGRVIDGSGTPVRDVLLEIWQANAAGRYNHPDDRQQHKAVDPAFRGWGRTCSDFTSGIWRFETIKPGPVVGRDGRLMAPHVNLWVVARGINIGLNTRMYFADEHEANASDPVLNLIEWEVRRKTLIAEREVRGTEVVYRFDIHLQGENETVFFDI</sequence>